<dbReference type="InterPro" id="IPR039429">
    <property type="entry name" value="SHMT-like_dom"/>
</dbReference>
<dbReference type="GO" id="GO:0035999">
    <property type="term" value="P:tetrahydrofolate interconversion"/>
    <property type="evidence" value="ECO:0007669"/>
    <property type="project" value="UniProtKB-UniRule"/>
</dbReference>
<dbReference type="NCBIfam" id="NF000586">
    <property type="entry name" value="PRK00011.1"/>
    <property type="match status" value="1"/>
</dbReference>
<comment type="caution">
    <text evidence="9">Lacks conserved residue(s) required for the propagation of feature annotation.</text>
</comment>
<dbReference type="HAMAP" id="MF_00051">
    <property type="entry name" value="SHMT"/>
    <property type="match status" value="1"/>
</dbReference>
<dbReference type="PIRSF" id="PIRSF000412">
    <property type="entry name" value="SHMT"/>
    <property type="match status" value="1"/>
</dbReference>
<feature type="site" description="Plays an important role in substrate specificity" evidence="9">
    <location>
        <position position="219"/>
    </location>
</feature>
<dbReference type="Gene3D" id="3.40.640.10">
    <property type="entry name" value="Type I PLP-dependent aspartate aminotransferase-like (Major domain)"/>
    <property type="match status" value="1"/>
</dbReference>
<keyword evidence="8 9" id="KW-0663">Pyridoxal phosphate</keyword>
<evidence type="ECO:0000313" key="12">
    <source>
        <dbReference type="EMBL" id="KKU10134.1"/>
    </source>
</evidence>
<name>A0A0G1MPQ0_9BACT</name>
<keyword evidence="9" id="KW-0028">Amino-acid biosynthesis</keyword>
<dbReference type="EC" id="2.1.2.1" evidence="9"/>
<dbReference type="PANTHER" id="PTHR11680:SF35">
    <property type="entry name" value="SERINE HYDROXYMETHYLTRANSFERASE 1"/>
    <property type="match status" value="1"/>
</dbReference>
<dbReference type="CDD" id="cd00378">
    <property type="entry name" value="SHMT"/>
    <property type="match status" value="1"/>
</dbReference>
<keyword evidence="5 9" id="KW-0963">Cytoplasm</keyword>
<protein>
    <recommendedName>
        <fullName evidence="9">Serine hydroxymethyltransferase</fullName>
        <shortName evidence="9">SHMT</shortName>
        <shortName evidence="9">Serine methylase</shortName>
        <ecNumber evidence="9">2.1.2.1</ecNumber>
    </recommendedName>
</protein>
<evidence type="ECO:0000313" key="13">
    <source>
        <dbReference type="Proteomes" id="UP000034329"/>
    </source>
</evidence>
<comment type="catalytic activity">
    <reaction evidence="9">
        <text>(6R)-5,10-methylene-5,6,7,8-tetrahydrofolate + glycine + H2O = (6S)-5,6,7,8-tetrahydrofolate + L-serine</text>
        <dbReference type="Rhea" id="RHEA:15481"/>
        <dbReference type="ChEBI" id="CHEBI:15377"/>
        <dbReference type="ChEBI" id="CHEBI:15636"/>
        <dbReference type="ChEBI" id="CHEBI:33384"/>
        <dbReference type="ChEBI" id="CHEBI:57305"/>
        <dbReference type="ChEBI" id="CHEBI:57453"/>
        <dbReference type="EC" id="2.1.2.1"/>
    </reaction>
</comment>
<comment type="similarity">
    <text evidence="3 9">Belongs to the SHMT family.</text>
</comment>
<feature type="binding site" evidence="9">
    <location>
        <begin position="115"/>
        <end position="117"/>
    </location>
    <ligand>
        <name>(6S)-5,6,7,8-tetrahydrofolate</name>
        <dbReference type="ChEBI" id="CHEBI:57453"/>
    </ligand>
</feature>
<dbReference type="Gene3D" id="3.90.1150.10">
    <property type="entry name" value="Aspartate Aminotransferase, domain 1"/>
    <property type="match status" value="1"/>
</dbReference>
<dbReference type="Proteomes" id="UP000034329">
    <property type="component" value="Unassembled WGS sequence"/>
</dbReference>
<comment type="subcellular location">
    <subcellularLocation>
        <location evidence="2 9">Cytoplasm</location>
    </subcellularLocation>
</comment>
<dbReference type="AlphaFoldDB" id="A0A0G1MPQ0"/>
<gene>
    <name evidence="9" type="primary">glyA</name>
    <name evidence="12" type="ORF">UX13_C0019G0002</name>
</gene>
<comment type="caution">
    <text evidence="12">The sequence shown here is derived from an EMBL/GenBank/DDBJ whole genome shotgun (WGS) entry which is preliminary data.</text>
</comment>
<comment type="function">
    <text evidence="9">Catalyzes the reversible interconversion of serine and glycine with tetrahydrofolate (THF) serving as the one-carbon carrier. This reaction serves as the major source of one-carbon groups required for the biosynthesis of purines, thymidylate, methionine, and other important biomolecules. Also exhibits THF-independent aldolase activity toward beta-hydroxyamino acids, producing glycine and aldehydes, via a retro-aldol mechanism.</text>
</comment>
<dbReference type="GO" id="GO:0032259">
    <property type="term" value="P:methylation"/>
    <property type="evidence" value="ECO:0007669"/>
    <property type="project" value="UniProtKB-KW"/>
</dbReference>
<comment type="pathway">
    <text evidence="9">Amino-acid biosynthesis; glycine biosynthesis; glycine from L-serine: step 1/1.</text>
</comment>
<feature type="domain" description="Serine hydroxymethyltransferase-like" evidence="11">
    <location>
        <begin position="4"/>
        <end position="381"/>
    </location>
</feature>
<evidence type="ECO:0000256" key="8">
    <source>
        <dbReference type="ARBA" id="ARBA00022898"/>
    </source>
</evidence>
<comment type="cofactor">
    <cofactor evidence="1 9 10">
        <name>pyridoxal 5'-phosphate</name>
        <dbReference type="ChEBI" id="CHEBI:597326"/>
    </cofactor>
</comment>
<evidence type="ECO:0000256" key="10">
    <source>
        <dbReference type="PIRSR" id="PIRSR000412-50"/>
    </source>
</evidence>
<evidence type="ECO:0000256" key="1">
    <source>
        <dbReference type="ARBA" id="ARBA00001933"/>
    </source>
</evidence>
<comment type="subunit">
    <text evidence="4 9">Homodimer.</text>
</comment>
<dbReference type="UniPathway" id="UPA00288">
    <property type="reaction ID" value="UER01023"/>
</dbReference>
<feature type="binding site" evidence="9">
    <location>
        <position position="111"/>
    </location>
    <ligand>
        <name>(6S)-5,6,7,8-tetrahydrofolate</name>
        <dbReference type="ChEBI" id="CHEBI:57453"/>
    </ligand>
</feature>
<dbReference type="GO" id="GO:0008168">
    <property type="term" value="F:methyltransferase activity"/>
    <property type="evidence" value="ECO:0007669"/>
    <property type="project" value="UniProtKB-KW"/>
</dbReference>
<dbReference type="InterPro" id="IPR015422">
    <property type="entry name" value="PyrdxlP-dep_Trfase_small"/>
</dbReference>
<dbReference type="EMBL" id="LCLA01000019">
    <property type="protein sequence ID" value="KKU10134.1"/>
    <property type="molecule type" value="Genomic_DNA"/>
</dbReference>
<evidence type="ECO:0000256" key="4">
    <source>
        <dbReference type="ARBA" id="ARBA00011738"/>
    </source>
</evidence>
<dbReference type="FunFam" id="3.40.640.10:FF:000001">
    <property type="entry name" value="Serine hydroxymethyltransferase"/>
    <property type="match status" value="1"/>
</dbReference>
<evidence type="ECO:0000259" key="11">
    <source>
        <dbReference type="Pfam" id="PF00464"/>
    </source>
</evidence>
<dbReference type="GO" id="GO:0019264">
    <property type="term" value="P:glycine biosynthetic process from serine"/>
    <property type="evidence" value="ECO:0007669"/>
    <property type="project" value="UniProtKB-UniRule"/>
</dbReference>
<comment type="pathway">
    <text evidence="9">One-carbon metabolism; tetrahydrofolate interconversion.</text>
</comment>
<evidence type="ECO:0000256" key="7">
    <source>
        <dbReference type="ARBA" id="ARBA00022679"/>
    </source>
</evidence>
<evidence type="ECO:0000256" key="5">
    <source>
        <dbReference type="ARBA" id="ARBA00022490"/>
    </source>
</evidence>
<dbReference type="InterPro" id="IPR015421">
    <property type="entry name" value="PyrdxlP-dep_Trfase_major"/>
</dbReference>
<dbReference type="GO" id="GO:0004372">
    <property type="term" value="F:glycine hydroxymethyltransferase activity"/>
    <property type="evidence" value="ECO:0007669"/>
    <property type="project" value="UniProtKB-UniRule"/>
</dbReference>
<dbReference type="InterPro" id="IPR015424">
    <property type="entry name" value="PyrdxlP-dep_Trfase"/>
</dbReference>
<evidence type="ECO:0000256" key="6">
    <source>
        <dbReference type="ARBA" id="ARBA00022563"/>
    </source>
</evidence>
<keyword evidence="12" id="KW-0489">Methyltransferase</keyword>
<dbReference type="UniPathway" id="UPA00193"/>
<dbReference type="GO" id="GO:0030170">
    <property type="term" value="F:pyridoxal phosphate binding"/>
    <property type="evidence" value="ECO:0007669"/>
    <property type="project" value="UniProtKB-UniRule"/>
</dbReference>
<dbReference type="InterPro" id="IPR019798">
    <property type="entry name" value="Ser_HO-MeTrfase_PLP_BS"/>
</dbReference>
<dbReference type="InterPro" id="IPR049943">
    <property type="entry name" value="Ser_HO-MeTrfase-like"/>
</dbReference>
<dbReference type="Pfam" id="PF00464">
    <property type="entry name" value="SHMT"/>
    <property type="match status" value="1"/>
</dbReference>
<accession>A0A0G1MPQ0</accession>
<dbReference type="PANTHER" id="PTHR11680">
    <property type="entry name" value="SERINE HYDROXYMETHYLTRANSFERASE"/>
    <property type="match status" value="1"/>
</dbReference>
<proteinExistence type="inferred from homology"/>
<keyword evidence="6 9" id="KW-0554">One-carbon metabolism</keyword>
<dbReference type="GO" id="GO:0005829">
    <property type="term" value="C:cytosol"/>
    <property type="evidence" value="ECO:0007669"/>
    <property type="project" value="TreeGrafter"/>
</dbReference>
<organism evidence="12 13">
    <name type="scientific">Candidatus Woesebacteria bacterium GW2011_GWB1_45_5</name>
    <dbReference type="NCBI Taxonomy" id="1618581"/>
    <lineage>
        <taxon>Bacteria</taxon>
        <taxon>Candidatus Woeseibacteriota</taxon>
    </lineage>
</organism>
<evidence type="ECO:0000256" key="3">
    <source>
        <dbReference type="ARBA" id="ARBA00006376"/>
    </source>
</evidence>
<feature type="modified residue" description="N6-(pyridoxal phosphate)lysine" evidence="9 10">
    <location>
        <position position="220"/>
    </location>
</feature>
<dbReference type="SUPFAM" id="SSF53383">
    <property type="entry name" value="PLP-dependent transferases"/>
    <property type="match status" value="1"/>
</dbReference>
<dbReference type="PROSITE" id="PS00096">
    <property type="entry name" value="SHMT"/>
    <property type="match status" value="1"/>
</dbReference>
<evidence type="ECO:0000256" key="2">
    <source>
        <dbReference type="ARBA" id="ARBA00004496"/>
    </source>
</evidence>
<dbReference type="InterPro" id="IPR001085">
    <property type="entry name" value="Ser_HO-MeTrfase"/>
</dbReference>
<dbReference type="PATRIC" id="fig|1618581.3.peg.332"/>
<evidence type="ECO:0000256" key="9">
    <source>
        <dbReference type="HAMAP-Rule" id="MF_00051"/>
    </source>
</evidence>
<keyword evidence="7 9" id="KW-0808">Transferase</keyword>
<reference evidence="12 13" key="1">
    <citation type="journal article" date="2015" name="Nature">
        <title>rRNA introns, odd ribosomes, and small enigmatic genomes across a large radiation of phyla.</title>
        <authorList>
            <person name="Brown C.T."/>
            <person name="Hug L.A."/>
            <person name="Thomas B.C."/>
            <person name="Sharon I."/>
            <person name="Castelle C.J."/>
            <person name="Singh A."/>
            <person name="Wilkins M.J."/>
            <person name="Williams K.H."/>
            <person name="Banfield J.F."/>
        </authorList>
    </citation>
    <scope>NUCLEOTIDE SEQUENCE [LARGE SCALE GENOMIC DNA]</scope>
</reference>
<sequence length="409" mass="44736">MTDNIQKLIKLEEKRQEETITLIPSENYSSKEVRDTLASKLGNKYSEGYPGRRYYQGNKIIDEIETVAIESAKKLFGTSHANVQPYSGSPANSAVYFGLLNPGDTIMGLSLASGGHLTHGHPKITFSGKYFNSVQYDVGEDGLIDHVEVEKLARKSKPRIIVAGTTAYPRILDWKKFSDIAESVDAILMADISHIAGLVVAGVHPSPVPFVHVVTTTTHKTLRGPRGAIIMVTQKGMDKDPDMGKKIDRAVFPGLQGGPHNNQTAAIAVAFSEASRDSFRKYGKKIVENAKVLSEELIKLGFNLVSGGTDNHLMLIDLRSKNILGKDAAILLEEGGIVTNYNAIPFDPNPPMNPSGLRIGTPAVTTRGMGGTEMKQIAGWMRDVIEKRENPKKIFEKVKKLCAKFPTPR</sequence>